<reference evidence="1 2" key="1">
    <citation type="submission" date="2019-11" db="EMBL/GenBank/DDBJ databases">
        <authorList>
            <person name="Im W.T."/>
        </authorList>
    </citation>
    <scope>NUCLEOTIDE SEQUENCE [LARGE SCALE GENOMIC DNA]</scope>
    <source>
        <strain evidence="1 2">SB-02</strain>
    </source>
</reference>
<proteinExistence type="predicted"/>
<evidence type="ECO:0000313" key="2">
    <source>
        <dbReference type="Proteomes" id="UP000426027"/>
    </source>
</evidence>
<dbReference type="Proteomes" id="UP000426027">
    <property type="component" value="Chromosome"/>
</dbReference>
<sequence length="206" mass="23444">MLRVVFFLMACAEASVALSQTDTGYSRQCSAIREVVYLFTQQQIPELLDTKLKSSNGYQTNGVWTFNHERYSTRLPWADAQTTEVEHATDYRDTLQTDSWQYIANFAPQTDLVNANRQFRQVLQQINGCTLPIADSVPMVLQPVDPAGLPPNKPDNLVDAFLFELPPVPRTAWQLSLMIGLEKMRNGYRTVLMVEWLEELRKAAGK</sequence>
<name>A0A6I6GDC6_9BACT</name>
<dbReference type="RefSeq" id="WP_157480313.1">
    <property type="nucleotide sequence ID" value="NZ_CP046566.1"/>
</dbReference>
<gene>
    <name evidence="1" type="ORF">GLV81_18220</name>
</gene>
<evidence type="ECO:0000313" key="1">
    <source>
        <dbReference type="EMBL" id="QGW29793.1"/>
    </source>
</evidence>
<organism evidence="1 2">
    <name type="scientific">Phnomibacter ginsenosidimutans</name>
    <dbReference type="NCBI Taxonomy" id="2676868"/>
    <lineage>
        <taxon>Bacteria</taxon>
        <taxon>Pseudomonadati</taxon>
        <taxon>Bacteroidota</taxon>
        <taxon>Chitinophagia</taxon>
        <taxon>Chitinophagales</taxon>
        <taxon>Chitinophagaceae</taxon>
        <taxon>Phnomibacter</taxon>
    </lineage>
</organism>
<accession>A0A6I6GDC6</accession>
<dbReference type="KEGG" id="fls:GLV81_18220"/>
<dbReference type="EMBL" id="CP046566">
    <property type="protein sequence ID" value="QGW29793.1"/>
    <property type="molecule type" value="Genomic_DNA"/>
</dbReference>
<protein>
    <submittedName>
        <fullName evidence="1">Uncharacterized protein</fullName>
    </submittedName>
</protein>
<keyword evidence="2" id="KW-1185">Reference proteome</keyword>
<dbReference type="AlphaFoldDB" id="A0A6I6GDC6"/>